<name>A0A4R2UK30_9FIRM</name>
<dbReference type="RefSeq" id="WP_132847324.1">
    <property type="nucleotide sequence ID" value="NZ_CP058648.1"/>
</dbReference>
<feature type="transmembrane region" description="Helical" evidence="1">
    <location>
        <begin position="7"/>
        <end position="25"/>
    </location>
</feature>
<gene>
    <name evidence="3" type="ORF">EDD79_1001252</name>
</gene>
<dbReference type="CDD" id="cd07731">
    <property type="entry name" value="ComA-like_MBL-fold"/>
    <property type="match status" value="1"/>
</dbReference>
<evidence type="ECO:0000259" key="2">
    <source>
        <dbReference type="SMART" id="SM00849"/>
    </source>
</evidence>
<keyword evidence="4" id="KW-1185">Reference proteome</keyword>
<dbReference type="PANTHER" id="PTHR30619">
    <property type="entry name" value="DNA INTERNALIZATION/COMPETENCE PROTEIN COMEC/REC2"/>
    <property type="match status" value="1"/>
</dbReference>
<dbReference type="EMBL" id="SLYC01000001">
    <property type="protein sequence ID" value="TCQ08163.1"/>
    <property type="molecule type" value="Genomic_DNA"/>
</dbReference>
<comment type="caution">
    <text evidence="3">The sequence shown here is derived from an EMBL/GenBank/DDBJ whole genome shotgun (WGS) entry which is preliminary data.</text>
</comment>
<dbReference type="Proteomes" id="UP000295504">
    <property type="component" value="Unassembled WGS sequence"/>
</dbReference>
<protein>
    <submittedName>
        <fullName evidence="3">Competence protein ComEC</fullName>
    </submittedName>
</protein>
<dbReference type="SMART" id="SM00849">
    <property type="entry name" value="Lactamase_B"/>
    <property type="match status" value="1"/>
</dbReference>
<reference evidence="3 4" key="1">
    <citation type="submission" date="2019-03" db="EMBL/GenBank/DDBJ databases">
        <title>Genomic Encyclopedia of Type Strains, Phase IV (KMG-IV): sequencing the most valuable type-strain genomes for metagenomic binning, comparative biology and taxonomic classification.</title>
        <authorList>
            <person name="Goeker M."/>
        </authorList>
    </citation>
    <scope>NUCLEOTIDE SEQUENCE [LARGE SCALE GENOMIC DNA]</scope>
    <source>
        <strain evidence="3 4">DSM 100013</strain>
    </source>
</reference>
<keyword evidence="1" id="KW-0472">Membrane</keyword>
<dbReference type="InterPro" id="IPR052159">
    <property type="entry name" value="Competence_DNA_uptake"/>
</dbReference>
<dbReference type="OrthoDB" id="9761531at2"/>
<keyword evidence="1" id="KW-1133">Transmembrane helix</keyword>
<proteinExistence type="predicted"/>
<dbReference type="InterPro" id="IPR036866">
    <property type="entry name" value="RibonucZ/Hydroxyglut_hydro"/>
</dbReference>
<dbReference type="Gene3D" id="3.60.15.10">
    <property type="entry name" value="Ribonuclease Z/Hydroxyacylglutathione hydrolase-like"/>
    <property type="match status" value="1"/>
</dbReference>
<accession>A0A4R2UK30</accession>
<dbReference type="InterPro" id="IPR001279">
    <property type="entry name" value="Metallo-B-lactamas"/>
</dbReference>
<dbReference type="PANTHER" id="PTHR30619:SF1">
    <property type="entry name" value="RECOMBINATION PROTEIN 2"/>
    <property type="match status" value="1"/>
</dbReference>
<evidence type="ECO:0000313" key="3">
    <source>
        <dbReference type="EMBL" id="TCQ08163.1"/>
    </source>
</evidence>
<sequence length="290" mass="32800">MNNIKKYGIIICTFILSTILLFNLYNNNAEKLLEIHLLDVGQGDSILIVTPNKKTILIDAGDTSNGPKVLAHLKKNKIKSLDVLIGTHPHSDHIGGLHKIIESTNIESFYIPPVAHTSKTFENMLITAKNHSLKISTLPVGSKIDFDEEISLYFLSPLKNYGEDLNNWSIVLKLDYLEKSFLFTGDIEYEAEQDIINHYEHRFLRSHLLKIAHHGSSSSSSLSFLNTINPDVALISCGYNNSYSHPHDEVMNRLKNMAINIYRTDYNGTVIIKSNGKEIWSNNKPYSYPN</sequence>
<evidence type="ECO:0000313" key="4">
    <source>
        <dbReference type="Proteomes" id="UP000295504"/>
    </source>
</evidence>
<dbReference type="Pfam" id="PF00753">
    <property type="entry name" value="Lactamase_B"/>
    <property type="match status" value="1"/>
</dbReference>
<dbReference type="SUPFAM" id="SSF56281">
    <property type="entry name" value="Metallo-hydrolase/oxidoreductase"/>
    <property type="match status" value="1"/>
</dbReference>
<organism evidence="3 4">
    <name type="scientific">Serpentinicella alkaliphila</name>
    <dbReference type="NCBI Taxonomy" id="1734049"/>
    <lineage>
        <taxon>Bacteria</taxon>
        <taxon>Bacillati</taxon>
        <taxon>Bacillota</taxon>
        <taxon>Clostridia</taxon>
        <taxon>Peptostreptococcales</taxon>
        <taxon>Natronincolaceae</taxon>
        <taxon>Serpentinicella</taxon>
    </lineage>
</organism>
<evidence type="ECO:0000256" key="1">
    <source>
        <dbReference type="SAM" id="Phobius"/>
    </source>
</evidence>
<dbReference type="AlphaFoldDB" id="A0A4R2UK30"/>
<dbReference type="InterPro" id="IPR035681">
    <property type="entry name" value="ComA-like_MBL"/>
</dbReference>
<feature type="domain" description="Metallo-beta-lactamase" evidence="2">
    <location>
        <begin position="42"/>
        <end position="239"/>
    </location>
</feature>
<keyword evidence="1" id="KW-0812">Transmembrane</keyword>